<proteinExistence type="predicted"/>
<evidence type="ECO:0000256" key="1">
    <source>
        <dbReference type="SAM" id="MobiDB-lite"/>
    </source>
</evidence>
<feature type="region of interest" description="Disordered" evidence="1">
    <location>
        <begin position="81"/>
        <end position="118"/>
    </location>
</feature>
<reference evidence="2 3" key="1">
    <citation type="journal article" date="2020" name="Nature">
        <title>Six reference-quality genomes reveal evolution of bat adaptations.</title>
        <authorList>
            <person name="Jebb D."/>
            <person name="Huang Z."/>
            <person name="Pippel M."/>
            <person name="Hughes G.M."/>
            <person name="Lavrichenko K."/>
            <person name="Devanna P."/>
            <person name="Winkler S."/>
            <person name="Jermiin L.S."/>
            <person name="Skirmuntt E.C."/>
            <person name="Katzourakis A."/>
            <person name="Burkitt-Gray L."/>
            <person name="Ray D.A."/>
            <person name="Sullivan K.A.M."/>
            <person name="Roscito J.G."/>
            <person name="Kirilenko B.M."/>
            <person name="Davalos L.M."/>
            <person name="Corthals A.P."/>
            <person name="Power M.L."/>
            <person name="Jones G."/>
            <person name="Ransome R.D."/>
            <person name="Dechmann D.K.N."/>
            <person name="Locatelli A.G."/>
            <person name="Puechmaille S.J."/>
            <person name="Fedrigo O."/>
            <person name="Jarvis E.D."/>
            <person name="Hiller M."/>
            <person name="Vernes S.C."/>
            <person name="Myers E.W."/>
            <person name="Teeling E.C."/>
        </authorList>
    </citation>
    <scope>NUCLEOTIDE SEQUENCE [LARGE SCALE GENOMIC DNA]</scope>
    <source>
        <strain evidence="2">MMolMol1</strain>
        <tissue evidence="2">Muscle</tissue>
    </source>
</reference>
<dbReference type="InParanoid" id="A0A7J8FT62"/>
<feature type="compositionally biased region" description="Basic and acidic residues" evidence="1">
    <location>
        <begin position="83"/>
        <end position="112"/>
    </location>
</feature>
<dbReference type="AlphaFoldDB" id="A0A7J8FT62"/>
<dbReference type="EMBL" id="JACASF010000011">
    <property type="protein sequence ID" value="KAF6450599.1"/>
    <property type="molecule type" value="Genomic_DNA"/>
</dbReference>
<keyword evidence="3" id="KW-1185">Reference proteome</keyword>
<organism evidence="2 3">
    <name type="scientific">Molossus molossus</name>
    <name type="common">Pallas' mastiff bat</name>
    <name type="synonym">Vespertilio molossus</name>
    <dbReference type="NCBI Taxonomy" id="27622"/>
    <lineage>
        <taxon>Eukaryota</taxon>
        <taxon>Metazoa</taxon>
        <taxon>Chordata</taxon>
        <taxon>Craniata</taxon>
        <taxon>Vertebrata</taxon>
        <taxon>Euteleostomi</taxon>
        <taxon>Mammalia</taxon>
        <taxon>Eutheria</taxon>
        <taxon>Laurasiatheria</taxon>
        <taxon>Chiroptera</taxon>
        <taxon>Yangochiroptera</taxon>
        <taxon>Molossidae</taxon>
        <taxon>Molossus</taxon>
    </lineage>
</organism>
<protein>
    <submittedName>
        <fullName evidence="2">Uncharacterized protein</fullName>
    </submittedName>
</protein>
<gene>
    <name evidence="2" type="ORF">HJG59_008455</name>
</gene>
<evidence type="ECO:0000313" key="2">
    <source>
        <dbReference type="EMBL" id="KAF6450599.1"/>
    </source>
</evidence>
<dbReference type="Proteomes" id="UP000550707">
    <property type="component" value="Unassembled WGS sequence"/>
</dbReference>
<sequence length="129" mass="13868">MERIAAVLNGAASTFRSLPSVRSKALLFAEKCLVARQQLGASTVSRQERLAPSQTLALHMSSSPAPATDLGDRARLCPWTSAKRAEAADGETGHTEGREESSRPHLSEEKDPCPGARPWWLCLAGAWVS</sequence>
<comment type="caution">
    <text evidence="2">The sequence shown here is derived from an EMBL/GenBank/DDBJ whole genome shotgun (WGS) entry which is preliminary data.</text>
</comment>
<evidence type="ECO:0000313" key="3">
    <source>
        <dbReference type="Proteomes" id="UP000550707"/>
    </source>
</evidence>
<name>A0A7J8FT62_MOLMO</name>
<accession>A0A7J8FT62</accession>